<accession>S9QWK9</accession>
<comment type="caution">
    <text evidence="3">The sequence shown here is derived from an EMBL/GenBank/DDBJ whole genome shotgun (WGS) entry which is preliminary data.</text>
</comment>
<keyword evidence="1" id="KW-0472">Membrane</keyword>
<dbReference type="eggNOG" id="ENOG5030M97">
    <property type="taxonomic scope" value="Bacteria"/>
</dbReference>
<sequence length="165" mass="18730">MAAVRDGNGSLELLEHNRSAQDMTAEFQDLSARRESQKALRDRLLALTKRPLPNDISDLLEIERELARVQGRIESMDARLRTINTVTDRTTVHVSFRSDALERPVSHPPYIQNALKEVSSIMSRNTAHLVKVTASLVPYLLPLSLFGAIGLWIHRRRRRRSAKNA</sequence>
<name>S9QWK9_9RHOB</name>
<gene>
    <name evidence="3" type="ORF">Salmuc_01747</name>
</gene>
<dbReference type="AlphaFoldDB" id="S9QWK9"/>
<protein>
    <recommendedName>
        <fullName evidence="2">DUF4349 domain-containing protein</fullName>
    </recommendedName>
</protein>
<dbReference type="Proteomes" id="UP000015347">
    <property type="component" value="Unassembled WGS sequence"/>
</dbReference>
<evidence type="ECO:0000259" key="2">
    <source>
        <dbReference type="Pfam" id="PF14257"/>
    </source>
</evidence>
<feature type="domain" description="DUF4349" evidence="2">
    <location>
        <begin position="11"/>
        <end position="149"/>
    </location>
</feature>
<proteinExistence type="predicted"/>
<keyword evidence="1" id="KW-1133">Transmembrane helix</keyword>
<keyword evidence="1" id="KW-0812">Transmembrane</keyword>
<evidence type="ECO:0000313" key="4">
    <source>
        <dbReference type="Proteomes" id="UP000015347"/>
    </source>
</evidence>
<dbReference type="STRING" id="1123237.Salmuc_01747"/>
<reference evidence="4" key="1">
    <citation type="journal article" date="2014" name="Stand. Genomic Sci.">
        <title>Genome sequence of the exopolysaccharide-producing Salipiger mucosus type strain (DSM 16094(T)), a moderately halophilic member of the Roseobacter clade.</title>
        <authorList>
            <person name="Riedel T."/>
            <person name="Spring S."/>
            <person name="Fiebig A."/>
            <person name="Petersen J."/>
            <person name="Kyrpides N.C."/>
            <person name="Goker M."/>
            <person name="Klenk H.P."/>
        </authorList>
    </citation>
    <scope>NUCLEOTIDE SEQUENCE [LARGE SCALE GENOMIC DNA]</scope>
    <source>
        <strain evidence="4">DSM 16094</strain>
    </source>
</reference>
<dbReference type="Pfam" id="PF14257">
    <property type="entry name" value="DUF4349"/>
    <property type="match status" value="1"/>
</dbReference>
<dbReference type="InterPro" id="IPR025645">
    <property type="entry name" value="DUF4349"/>
</dbReference>
<dbReference type="HOGENOM" id="CLU_1609625_0_0_5"/>
<feature type="transmembrane region" description="Helical" evidence="1">
    <location>
        <begin position="136"/>
        <end position="153"/>
    </location>
</feature>
<evidence type="ECO:0000256" key="1">
    <source>
        <dbReference type="SAM" id="Phobius"/>
    </source>
</evidence>
<organism evidence="3 4">
    <name type="scientific">Salipiger mucosus DSM 16094</name>
    <dbReference type="NCBI Taxonomy" id="1123237"/>
    <lineage>
        <taxon>Bacteria</taxon>
        <taxon>Pseudomonadati</taxon>
        <taxon>Pseudomonadota</taxon>
        <taxon>Alphaproteobacteria</taxon>
        <taxon>Rhodobacterales</taxon>
        <taxon>Roseobacteraceae</taxon>
        <taxon>Salipiger</taxon>
    </lineage>
</organism>
<evidence type="ECO:0000313" key="3">
    <source>
        <dbReference type="EMBL" id="EPX83972.1"/>
    </source>
</evidence>
<keyword evidence="4" id="KW-1185">Reference proteome</keyword>
<dbReference type="EMBL" id="APVH01000013">
    <property type="protein sequence ID" value="EPX83972.1"/>
    <property type="molecule type" value="Genomic_DNA"/>
</dbReference>